<evidence type="ECO:0000256" key="1">
    <source>
        <dbReference type="SAM" id="Phobius"/>
    </source>
</evidence>
<protein>
    <submittedName>
        <fullName evidence="2">PAM68 protein</fullName>
    </submittedName>
</protein>
<feature type="transmembrane region" description="Helical" evidence="1">
    <location>
        <begin position="32"/>
        <end position="51"/>
    </location>
</feature>
<feature type="transmembrane region" description="Helical" evidence="1">
    <location>
        <begin position="231"/>
        <end position="257"/>
    </location>
</feature>
<evidence type="ECO:0000313" key="3">
    <source>
        <dbReference type="Proteomes" id="UP000604046"/>
    </source>
</evidence>
<dbReference type="AlphaFoldDB" id="A0A812SUS4"/>
<dbReference type="OrthoDB" id="678088at2759"/>
<feature type="transmembrane region" description="Helical" evidence="1">
    <location>
        <begin position="111"/>
        <end position="132"/>
    </location>
</feature>
<sequence length="299" mass="33547">MGLSSSVCPEWKEEHWPQAFATSPWMGPLSTVSFRALWAAIFTAHAVWNFWTRGRSDGAYHFVFLTVQASWIEALSLVLQWVVAMMGFQYVQGHVGHEVAPPEPSLVRISVALNSLSVPLSLTVAVLFWVLIYHGGEVVYIDIFLHGINALLLVLNLLMTRVPFSCARAGWLFLYQLIYVGWTYVHFALHIGMIGGCWECPEDAMVSQCHRVYPDDECPIYSVFDWHHPVLAAQLGFGLASALIIFVQALFVGLVAARDACDKKLDLTAAESTREMPEFLPLEYFSSQNPQSCVCWKCV</sequence>
<dbReference type="EMBL" id="CAJNDS010002478">
    <property type="protein sequence ID" value="CAE7492163.1"/>
    <property type="molecule type" value="Genomic_DNA"/>
</dbReference>
<feature type="transmembrane region" description="Helical" evidence="1">
    <location>
        <begin position="138"/>
        <end position="159"/>
    </location>
</feature>
<proteinExistence type="predicted"/>
<dbReference type="GO" id="GO:0016020">
    <property type="term" value="C:membrane"/>
    <property type="evidence" value="ECO:0007669"/>
    <property type="project" value="TreeGrafter"/>
</dbReference>
<feature type="transmembrane region" description="Helical" evidence="1">
    <location>
        <begin position="171"/>
        <end position="189"/>
    </location>
</feature>
<evidence type="ECO:0000313" key="2">
    <source>
        <dbReference type="EMBL" id="CAE7492163.1"/>
    </source>
</evidence>
<keyword evidence="1" id="KW-0812">Transmembrane</keyword>
<keyword evidence="1" id="KW-1133">Transmembrane helix</keyword>
<comment type="caution">
    <text evidence="2">The sequence shown here is derived from an EMBL/GenBank/DDBJ whole genome shotgun (WGS) entry which is preliminary data.</text>
</comment>
<dbReference type="Proteomes" id="UP000604046">
    <property type="component" value="Unassembled WGS sequence"/>
</dbReference>
<keyword evidence="1" id="KW-0472">Membrane</keyword>
<name>A0A812SUS4_9DINO</name>
<dbReference type="PANTHER" id="PTHR12242">
    <property type="entry name" value="OS02G0130600 PROTEIN-RELATED"/>
    <property type="match status" value="1"/>
</dbReference>
<organism evidence="2 3">
    <name type="scientific">Symbiodinium natans</name>
    <dbReference type="NCBI Taxonomy" id="878477"/>
    <lineage>
        <taxon>Eukaryota</taxon>
        <taxon>Sar</taxon>
        <taxon>Alveolata</taxon>
        <taxon>Dinophyceae</taxon>
        <taxon>Suessiales</taxon>
        <taxon>Symbiodiniaceae</taxon>
        <taxon>Symbiodinium</taxon>
    </lineage>
</organism>
<accession>A0A812SUS4</accession>
<gene>
    <name evidence="2" type="primary">PAM68</name>
    <name evidence="2" type="ORF">SNAT2548_LOCUS27583</name>
</gene>
<keyword evidence="3" id="KW-1185">Reference proteome</keyword>
<reference evidence="2" key="1">
    <citation type="submission" date="2021-02" db="EMBL/GenBank/DDBJ databases">
        <authorList>
            <person name="Dougan E. K."/>
            <person name="Rhodes N."/>
            <person name="Thang M."/>
            <person name="Chan C."/>
        </authorList>
    </citation>
    <scope>NUCLEOTIDE SEQUENCE</scope>
</reference>